<feature type="chain" id="PRO_5002152576" description="Dolichyl-diphosphooligosaccharide--protein glycosyltransferase subunit 2" evidence="1">
    <location>
        <begin position="18"/>
        <end position="326"/>
    </location>
</feature>
<dbReference type="EMBL" id="JWZT01001702">
    <property type="protein sequence ID" value="KII71616.1"/>
    <property type="molecule type" value="Genomic_DNA"/>
</dbReference>
<reference evidence="2 3" key="1">
    <citation type="journal article" date="2014" name="Genome Biol. Evol.">
        <title>The genome of the myxosporean Thelohanellus kitauei shows adaptations to nutrient acquisition within its fish host.</title>
        <authorList>
            <person name="Yang Y."/>
            <person name="Xiong J."/>
            <person name="Zhou Z."/>
            <person name="Huo F."/>
            <person name="Miao W."/>
            <person name="Ran C."/>
            <person name="Liu Y."/>
            <person name="Zhang J."/>
            <person name="Feng J."/>
            <person name="Wang M."/>
            <person name="Wang M."/>
            <person name="Wang L."/>
            <person name="Yao B."/>
        </authorList>
    </citation>
    <scope>NUCLEOTIDE SEQUENCE [LARGE SCALE GENOMIC DNA]</scope>
    <source>
        <strain evidence="2">Wuqing</strain>
    </source>
</reference>
<accession>A0A0C2MWB9</accession>
<keyword evidence="1" id="KW-0732">Signal</keyword>
<comment type="caution">
    <text evidence="2">The sequence shown here is derived from an EMBL/GenBank/DDBJ whole genome shotgun (WGS) entry which is preliminary data.</text>
</comment>
<dbReference type="AlphaFoldDB" id="A0A0C2MWB9"/>
<name>A0A0C2MWB9_THEKT</name>
<dbReference type="Proteomes" id="UP000031668">
    <property type="component" value="Unassembled WGS sequence"/>
</dbReference>
<gene>
    <name evidence="2" type="ORF">RF11_11728</name>
</gene>
<proteinExistence type="predicted"/>
<evidence type="ECO:0000313" key="3">
    <source>
        <dbReference type="Proteomes" id="UP000031668"/>
    </source>
</evidence>
<sequence length="326" mass="36787">MRFLHLFFFVAIYGSSCDFPSISQLKELVIQRGLNGAISSKETLGLVSLAGLISREEPFKPEELRSLCRMIKSINISDEEPNPETLFYYFDALKVLKCPDVPTDERLVHLLLKGGHTVQSTYYLSKIRALSLSDKLNSALKDIKISPSPSDDPTQNAFKVFALCDLGMFKNVDTKSFSIQSIFKNGVLAVDDFKVLLYMLYSHKCYPEILTESEVQASVKLLFSQSFYEFEHLKLFVPTFIQLYKEFTVPKIFVGKMVSENNKNVAYLRAIDQFTHKGVNYADSSISKVTCDSEALNSKDYATTAHQGVISVSVAAKYQTCQFDIE</sequence>
<evidence type="ECO:0000256" key="1">
    <source>
        <dbReference type="SAM" id="SignalP"/>
    </source>
</evidence>
<evidence type="ECO:0000313" key="2">
    <source>
        <dbReference type="EMBL" id="KII71616.1"/>
    </source>
</evidence>
<evidence type="ECO:0008006" key="4">
    <source>
        <dbReference type="Google" id="ProtNLM"/>
    </source>
</evidence>
<feature type="signal peptide" evidence="1">
    <location>
        <begin position="1"/>
        <end position="17"/>
    </location>
</feature>
<protein>
    <recommendedName>
        <fullName evidence="4">Dolichyl-diphosphooligosaccharide--protein glycosyltransferase subunit 2</fullName>
    </recommendedName>
</protein>
<keyword evidence="3" id="KW-1185">Reference proteome</keyword>
<organism evidence="2 3">
    <name type="scientific">Thelohanellus kitauei</name>
    <name type="common">Myxosporean</name>
    <dbReference type="NCBI Taxonomy" id="669202"/>
    <lineage>
        <taxon>Eukaryota</taxon>
        <taxon>Metazoa</taxon>
        <taxon>Cnidaria</taxon>
        <taxon>Myxozoa</taxon>
        <taxon>Myxosporea</taxon>
        <taxon>Bivalvulida</taxon>
        <taxon>Platysporina</taxon>
        <taxon>Myxobolidae</taxon>
        <taxon>Thelohanellus</taxon>
    </lineage>
</organism>